<dbReference type="Pfam" id="PF00440">
    <property type="entry name" value="TetR_N"/>
    <property type="match status" value="1"/>
</dbReference>
<keyword evidence="2 4" id="KW-0238">DNA-binding</keyword>
<evidence type="ECO:0000256" key="3">
    <source>
        <dbReference type="ARBA" id="ARBA00023163"/>
    </source>
</evidence>
<dbReference type="PANTHER" id="PTHR30055">
    <property type="entry name" value="HTH-TYPE TRANSCRIPTIONAL REGULATOR RUTR"/>
    <property type="match status" value="1"/>
</dbReference>
<protein>
    <recommendedName>
        <fullName evidence="5">HTH tetR-type domain-containing protein</fullName>
    </recommendedName>
</protein>
<dbReference type="InterPro" id="IPR009057">
    <property type="entry name" value="Homeodomain-like_sf"/>
</dbReference>
<dbReference type="AlphaFoldDB" id="A0A1N7SLZ3"/>
<evidence type="ECO:0000313" key="6">
    <source>
        <dbReference type="EMBL" id="SIT48352.1"/>
    </source>
</evidence>
<evidence type="ECO:0000256" key="4">
    <source>
        <dbReference type="PROSITE-ProRule" id="PRU00335"/>
    </source>
</evidence>
<dbReference type="SUPFAM" id="SSF46689">
    <property type="entry name" value="Homeodomain-like"/>
    <property type="match status" value="1"/>
</dbReference>
<organism evidence="6 7">
    <name type="scientific">Paraburkholderia piptadeniae</name>
    <dbReference type="NCBI Taxonomy" id="1701573"/>
    <lineage>
        <taxon>Bacteria</taxon>
        <taxon>Pseudomonadati</taxon>
        <taxon>Pseudomonadota</taxon>
        <taxon>Betaproteobacteria</taxon>
        <taxon>Burkholderiales</taxon>
        <taxon>Burkholderiaceae</taxon>
        <taxon>Paraburkholderia</taxon>
    </lineage>
</organism>
<dbReference type="InterPro" id="IPR050109">
    <property type="entry name" value="HTH-type_TetR-like_transc_reg"/>
</dbReference>
<dbReference type="Proteomes" id="UP000195569">
    <property type="component" value="Unassembled WGS sequence"/>
</dbReference>
<evidence type="ECO:0000256" key="2">
    <source>
        <dbReference type="ARBA" id="ARBA00023125"/>
    </source>
</evidence>
<feature type="domain" description="HTH tetR-type" evidence="5">
    <location>
        <begin position="45"/>
        <end position="105"/>
    </location>
</feature>
<dbReference type="InterPro" id="IPR001647">
    <property type="entry name" value="HTH_TetR"/>
</dbReference>
<name>A0A1N7SLZ3_9BURK</name>
<gene>
    <name evidence="6" type="ORF">BN2476_630136</name>
</gene>
<evidence type="ECO:0000313" key="7">
    <source>
        <dbReference type="Proteomes" id="UP000195569"/>
    </source>
</evidence>
<reference evidence="6" key="1">
    <citation type="submission" date="2016-12" db="EMBL/GenBank/DDBJ databases">
        <authorList>
            <person name="Moulin L."/>
        </authorList>
    </citation>
    <scope>NUCLEOTIDE SEQUENCE [LARGE SCALE GENOMIC DNA]</scope>
    <source>
        <strain evidence="6">STM 7183</strain>
    </source>
</reference>
<dbReference type="Gene3D" id="1.10.357.10">
    <property type="entry name" value="Tetracycline Repressor, domain 2"/>
    <property type="match status" value="1"/>
</dbReference>
<dbReference type="GO" id="GO:0000976">
    <property type="term" value="F:transcription cis-regulatory region binding"/>
    <property type="evidence" value="ECO:0007669"/>
    <property type="project" value="TreeGrafter"/>
</dbReference>
<accession>A0A1N7SLZ3</accession>
<dbReference type="PROSITE" id="PS50977">
    <property type="entry name" value="HTH_TETR_2"/>
    <property type="match status" value="1"/>
</dbReference>
<feature type="DNA-binding region" description="H-T-H motif" evidence="4">
    <location>
        <begin position="68"/>
        <end position="87"/>
    </location>
</feature>
<keyword evidence="3" id="KW-0804">Transcription</keyword>
<dbReference type="PANTHER" id="PTHR30055:SF234">
    <property type="entry name" value="HTH-TYPE TRANSCRIPTIONAL REGULATOR BETI"/>
    <property type="match status" value="1"/>
</dbReference>
<proteinExistence type="predicted"/>
<dbReference type="PRINTS" id="PR00455">
    <property type="entry name" value="HTHTETR"/>
</dbReference>
<evidence type="ECO:0000256" key="1">
    <source>
        <dbReference type="ARBA" id="ARBA00023015"/>
    </source>
</evidence>
<keyword evidence="1" id="KW-0805">Transcription regulation</keyword>
<sequence>MLRKHLCHSRKNDKVASIIQRRRDWVALDKIVEPRAIGVRERNKVNTQANILDAARILFAENGYSATSIETIASSAGLSATTLYNHFDMKAQILLAIIAQSDAEMMQSEQPTRRARDNKADYIAGFLSRLTQHSLKRIDRRT</sequence>
<dbReference type="EMBL" id="CYGY02000063">
    <property type="protein sequence ID" value="SIT48352.1"/>
    <property type="molecule type" value="Genomic_DNA"/>
</dbReference>
<dbReference type="GO" id="GO:0003700">
    <property type="term" value="F:DNA-binding transcription factor activity"/>
    <property type="evidence" value="ECO:0007669"/>
    <property type="project" value="TreeGrafter"/>
</dbReference>
<evidence type="ECO:0000259" key="5">
    <source>
        <dbReference type="PROSITE" id="PS50977"/>
    </source>
</evidence>
<comment type="caution">
    <text evidence="6">The sequence shown here is derived from an EMBL/GenBank/DDBJ whole genome shotgun (WGS) entry which is preliminary data.</text>
</comment>
<keyword evidence="7" id="KW-1185">Reference proteome</keyword>